<dbReference type="InterPro" id="IPR005531">
    <property type="entry name" value="Asp23"/>
</dbReference>
<evidence type="ECO:0000313" key="2">
    <source>
        <dbReference type="EMBL" id="GAP04123.1"/>
    </source>
</evidence>
<dbReference type="AlphaFoldDB" id="A0A3F3HF12"/>
<dbReference type="Pfam" id="PF03780">
    <property type="entry name" value="Asp23"/>
    <property type="match status" value="1"/>
</dbReference>
<dbReference type="PANTHER" id="PTHR34297:SF1">
    <property type="entry name" value="ASP23_GLS24 FAMILY ENVELOPE STRESS RESPONSE PROTEIN"/>
    <property type="match status" value="1"/>
</dbReference>
<protein>
    <submittedName>
        <fullName evidence="2">Alkaline shock protein</fullName>
    </submittedName>
</protein>
<dbReference type="Proteomes" id="UP000064514">
    <property type="component" value="Unassembled WGS sequence"/>
</dbReference>
<gene>
    <name evidence="2" type="primary">asp2</name>
    <name evidence="2" type="ORF">FTRO_0030630</name>
</gene>
<proteinExistence type="inferred from homology"/>
<dbReference type="STRING" id="709323.GCA_001047135_00664"/>
<dbReference type="EMBL" id="DF968080">
    <property type="protein sequence ID" value="GAP04123.1"/>
    <property type="molecule type" value="Genomic_DNA"/>
</dbReference>
<dbReference type="PANTHER" id="PTHR34297">
    <property type="entry name" value="HYPOTHETICAL CYTOSOLIC PROTEIN-RELATED"/>
    <property type="match status" value="1"/>
</dbReference>
<dbReference type="RefSeq" id="WP_059393568.1">
    <property type="nucleotide sequence ID" value="NZ_CAUZLZ010000002.1"/>
</dbReference>
<comment type="similarity">
    <text evidence="1">Belongs to the asp23 family.</text>
</comment>
<evidence type="ECO:0000256" key="1">
    <source>
        <dbReference type="ARBA" id="ARBA00005721"/>
    </source>
</evidence>
<reference evidence="2" key="1">
    <citation type="journal article" date="2015" name="BMC Genomics">
        <title>Comparative genomics of Fructobacillus spp. and Leuconostoc spp. reveals niche-specific evolution of Fructobacillus spp.</title>
        <authorList>
            <person name="Endo A."/>
            <person name="Tanizawa Y."/>
            <person name="Tanaka N."/>
            <person name="Maeno S."/>
            <person name="Kumar H."/>
            <person name="Shiwa Y."/>
            <person name="Okada S."/>
            <person name="Yoshikawa H."/>
            <person name="Dicks L."/>
            <person name="Nakagawa J."/>
            <person name="Arita M."/>
        </authorList>
    </citation>
    <scope>NUCLEOTIDE SEQUENCE [LARGE SCALE GENOMIC DNA]</scope>
    <source>
        <strain evidence="2">F214-1</strain>
    </source>
</reference>
<accession>A0A3F3HF12</accession>
<sequence>MVKQASLANKNFLLSAEKMEDGQTMVARHALELIAQAATLEVDGVAAMQTNVYDHFPKSLTNIAKTKGVLLENDEDGLNFDVSVVLHYGVVVPKVAFAIQQSIKKNLADLTGLTVTEVNVNIAGLVPDDTNDTLDPDHLFDHDLAKEPS</sequence>
<name>A0A3F3HF12_9LACO</name>
<organism evidence="2">
    <name type="scientific">Fructobacillus tropaeoli</name>
    <dbReference type="NCBI Taxonomy" id="709323"/>
    <lineage>
        <taxon>Bacteria</taxon>
        <taxon>Bacillati</taxon>
        <taxon>Bacillota</taxon>
        <taxon>Bacilli</taxon>
        <taxon>Lactobacillales</taxon>
        <taxon>Lactobacillaceae</taxon>
        <taxon>Fructobacillus</taxon>
    </lineage>
</organism>